<comment type="similarity">
    <text evidence="2">Belongs to the PPR family. PCMP-E subfamily.</text>
</comment>
<dbReference type="InterPro" id="IPR011990">
    <property type="entry name" value="TPR-like_helical_dom_sf"/>
</dbReference>
<dbReference type="Pfam" id="PF20431">
    <property type="entry name" value="E_motif"/>
    <property type="match status" value="1"/>
</dbReference>
<dbReference type="InterPro" id="IPR002885">
    <property type="entry name" value="PPR_rpt"/>
</dbReference>
<dbReference type="PANTHER" id="PTHR47926:SF435">
    <property type="entry name" value="PENTACOTRIPEPTIDE-REPEAT REGION OF PRORP DOMAIN-CONTAINING PROTEIN"/>
    <property type="match status" value="1"/>
</dbReference>
<evidence type="ECO:0000313" key="4">
    <source>
        <dbReference type="EMBL" id="KAF3455950.1"/>
    </source>
</evidence>
<dbReference type="Pfam" id="PF13041">
    <property type="entry name" value="PPR_2"/>
    <property type="match status" value="2"/>
</dbReference>
<dbReference type="FunFam" id="1.25.40.10:FF:000196">
    <property type="entry name" value="Pentatricopeptide repeat-containing protein At4g14850"/>
    <property type="match status" value="1"/>
</dbReference>
<protein>
    <recommendedName>
        <fullName evidence="6">Pentatricopeptide repeat-containing protein</fullName>
    </recommendedName>
</protein>
<evidence type="ECO:0000256" key="2">
    <source>
        <dbReference type="ARBA" id="ARBA00061659"/>
    </source>
</evidence>
<reference evidence="4" key="1">
    <citation type="submission" date="2020-03" db="EMBL/GenBank/DDBJ databases">
        <title>A high-quality chromosome-level genome assembly of a woody plant with both climbing and erect habits, Rhamnella rubrinervis.</title>
        <authorList>
            <person name="Lu Z."/>
            <person name="Yang Y."/>
            <person name="Zhu X."/>
            <person name="Sun Y."/>
        </authorList>
    </citation>
    <scope>NUCLEOTIDE SEQUENCE</scope>
    <source>
        <strain evidence="4">BYM</strain>
        <tissue evidence="4">Leaf</tissue>
    </source>
</reference>
<feature type="repeat" description="PPR" evidence="3">
    <location>
        <begin position="168"/>
        <end position="202"/>
    </location>
</feature>
<dbReference type="EMBL" id="VOIH02000001">
    <property type="protein sequence ID" value="KAF3455950.1"/>
    <property type="molecule type" value="Genomic_DNA"/>
</dbReference>
<evidence type="ECO:0000313" key="5">
    <source>
        <dbReference type="Proteomes" id="UP000796880"/>
    </source>
</evidence>
<dbReference type="PANTHER" id="PTHR47926">
    <property type="entry name" value="PENTATRICOPEPTIDE REPEAT-CONTAINING PROTEIN"/>
    <property type="match status" value="1"/>
</dbReference>
<dbReference type="InterPro" id="IPR046960">
    <property type="entry name" value="PPR_At4g14850-like_plant"/>
</dbReference>
<gene>
    <name evidence="4" type="ORF">FNV43_RR00593</name>
</gene>
<feature type="repeat" description="PPR" evidence="3">
    <location>
        <begin position="573"/>
        <end position="607"/>
    </location>
</feature>
<dbReference type="Proteomes" id="UP000796880">
    <property type="component" value="Unassembled WGS sequence"/>
</dbReference>
<accession>A0A8K0HNY6</accession>
<name>A0A8K0HNY6_9ROSA</name>
<dbReference type="GO" id="GO:0003723">
    <property type="term" value="F:RNA binding"/>
    <property type="evidence" value="ECO:0007669"/>
    <property type="project" value="InterPro"/>
</dbReference>
<feature type="repeat" description="PPR" evidence="3">
    <location>
        <begin position="137"/>
        <end position="167"/>
    </location>
</feature>
<dbReference type="NCBIfam" id="TIGR00756">
    <property type="entry name" value="PPR"/>
    <property type="match status" value="4"/>
</dbReference>
<keyword evidence="1" id="KW-0677">Repeat</keyword>
<dbReference type="OrthoDB" id="733253at2759"/>
<sequence>MTLLICSILNVELTWNLKRRKLSSYDQSWSSYKNNPAKAGVKEVNSNKKARAGMRFMLLPKLKDSVLCANKPCQFQTIVKHQLQIYCSKSGFNCSDLLPGKDPFAIVTALNFSENTKSYLLGTQLHAHVIKLGVTKDVFSQNNLIKMYTKCGVFSDAFKLFDDMVERNLVTWTLMISGAVQNGEFQVGLEVYLDLIRSGLQPNEYTLGSVLKICTSVGSYEFGSSIHCFALKIGIEQNIFVGGSILNMYAKLEDIQSAKALFESMTNVDIGCWNAIIGGYVQCGDGINAFKIVSLMMSRGVNMDQFTYINTLKGCSIMENLDFGKQLHGLIIQRNMEYNTSLMNCLMDMYFRNGKEDSALKVFMKIENKDVISWNTAFASSQPENARTLVSLFHEFRLGAVKPNHITFSILFRLCAELVDLDLGFQFFCLALQFGFLHETNVTCSLINMSSVCKAMELACLIFDDDRVLLQNITAWNGLISGYNLNYCFMEALKVFVNLWGLGVESNEYTFSSVLEACSKYENEQMVRQIHGAIVKSGFSSNGYVGSLLINGYVKFGLLDDCFEFFNGLERLDLACWGTMVSALTQGGYTYEAIRFLKSLKEANGKPDEFIFGSILNCCATIAGYHLTKSVHSLIIKMGFDTQVFVASGVMDAYAKCGDISSARTAYRQSYRLNDVIIHNTMIIAFAHHGLVMEAMEIFETMKMYNLQPSQATFVSTISACSHMGLIDQGSLLFRSMITDYKMEPSPDVYGCLVDMLSRNGYLDNARQVIQVMPYTPWPAILRSLLSGCRIHGNRKLGEWTAKKLLQLVPENDASYVLLSKVYSERGGWEDAGKVQRSMIERGIPKNTGYSWIEI</sequence>
<dbReference type="InterPro" id="IPR046848">
    <property type="entry name" value="E_motif"/>
</dbReference>
<comment type="caution">
    <text evidence="4">The sequence shown here is derived from an EMBL/GenBank/DDBJ whole genome shotgun (WGS) entry which is preliminary data.</text>
</comment>
<keyword evidence="5" id="KW-1185">Reference proteome</keyword>
<organism evidence="4 5">
    <name type="scientific">Rhamnella rubrinervis</name>
    <dbReference type="NCBI Taxonomy" id="2594499"/>
    <lineage>
        <taxon>Eukaryota</taxon>
        <taxon>Viridiplantae</taxon>
        <taxon>Streptophyta</taxon>
        <taxon>Embryophyta</taxon>
        <taxon>Tracheophyta</taxon>
        <taxon>Spermatophyta</taxon>
        <taxon>Magnoliopsida</taxon>
        <taxon>eudicotyledons</taxon>
        <taxon>Gunneridae</taxon>
        <taxon>Pentapetalae</taxon>
        <taxon>rosids</taxon>
        <taxon>fabids</taxon>
        <taxon>Rosales</taxon>
        <taxon>Rhamnaceae</taxon>
        <taxon>rhamnoid group</taxon>
        <taxon>Rhamneae</taxon>
        <taxon>Rhamnella</taxon>
    </lineage>
</organism>
<dbReference type="GO" id="GO:0009451">
    <property type="term" value="P:RNA modification"/>
    <property type="evidence" value="ECO:0007669"/>
    <property type="project" value="InterPro"/>
</dbReference>
<evidence type="ECO:0008006" key="6">
    <source>
        <dbReference type="Google" id="ProtNLM"/>
    </source>
</evidence>
<evidence type="ECO:0000256" key="1">
    <source>
        <dbReference type="ARBA" id="ARBA00022737"/>
    </source>
</evidence>
<dbReference type="AlphaFoldDB" id="A0A8K0HNY6"/>
<dbReference type="FunFam" id="1.25.40.10:FF:000090">
    <property type="entry name" value="Pentatricopeptide repeat-containing protein, chloroplastic"/>
    <property type="match status" value="1"/>
</dbReference>
<proteinExistence type="inferred from homology"/>
<feature type="repeat" description="PPR" evidence="3">
    <location>
        <begin position="675"/>
        <end position="709"/>
    </location>
</feature>
<dbReference type="PROSITE" id="PS51375">
    <property type="entry name" value="PPR"/>
    <property type="match status" value="6"/>
</dbReference>
<dbReference type="FunFam" id="1.25.40.10:FF:000343">
    <property type="entry name" value="Pentatricopeptide repeat-containing protein At3g58590"/>
    <property type="match status" value="1"/>
</dbReference>
<evidence type="ECO:0000256" key="3">
    <source>
        <dbReference type="PROSITE-ProRule" id="PRU00708"/>
    </source>
</evidence>
<feature type="repeat" description="PPR" evidence="3">
    <location>
        <begin position="269"/>
        <end position="303"/>
    </location>
</feature>
<dbReference type="Pfam" id="PF01535">
    <property type="entry name" value="PPR"/>
    <property type="match status" value="7"/>
</dbReference>
<dbReference type="Gene3D" id="1.25.40.10">
    <property type="entry name" value="Tetratricopeptide repeat domain"/>
    <property type="match status" value="5"/>
</dbReference>
<feature type="repeat" description="PPR" evidence="3">
    <location>
        <begin position="339"/>
        <end position="373"/>
    </location>
</feature>